<evidence type="ECO:0000256" key="1">
    <source>
        <dbReference type="ARBA" id="ARBA00000491"/>
    </source>
</evidence>
<sequence>MQPFEAMRARAALLLMDDVGADNIISVSGLMKTSKTGFADAMFASWRYLPDGTENPEFSLNHARYKNAQILIAGRNFGYGSSREAAVWALRDYGFRCLIARSFGPIFYGNCIKNGLLPIALDDQSHAALVDQLNRSENVLNVSLENFEISTDSGATFSFRLPKVHQRLLLEGMEAIDYVNTFLDQIHAYRAVDRIRRPWVYLNTNKREVAGE</sequence>
<dbReference type="AlphaFoldDB" id="A0A972SKY7"/>
<dbReference type="Pfam" id="PF00694">
    <property type="entry name" value="Aconitase_C"/>
    <property type="match status" value="1"/>
</dbReference>
<keyword evidence="9 12" id="KW-0456">Lyase</keyword>
<protein>
    <recommendedName>
        <fullName evidence="6">3-isopropylmalate dehydratase</fullName>
        <ecNumber evidence="6">4.2.1.33</ecNumber>
    </recommendedName>
</protein>
<evidence type="ECO:0000313" key="13">
    <source>
        <dbReference type="Proteomes" id="UP000655523"/>
    </source>
</evidence>
<dbReference type="CDD" id="cd01577">
    <property type="entry name" value="IPMI_Swivel"/>
    <property type="match status" value="1"/>
</dbReference>
<comment type="function">
    <text evidence="2">Catalyzes the isomerization between 2-isopropylmalate and 3-isopropylmalate, via the formation of 2-isopropylmaleate.</text>
</comment>
<evidence type="ECO:0000256" key="8">
    <source>
        <dbReference type="ARBA" id="ARBA00022605"/>
    </source>
</evidence>
<evidence type="ECO:0000313" key="12">
    <source>
        <dbReference type="EMBL" id="NPT55080.1"/>
    </source>
</evidence>
<evidence type="ECO:0000256" key="3">
    <source>
        <dbReference type="ARBA" id="ARBA00004729"/>
    </source>
</evidence>
<evidence type="ECO:0000256" key="10">
    <source>
        <dbReference type="ARBA" id="ARBA00023304"/>
    </source>
</evidence>
<dbReference type="SUPFAM" id="SSF52016">
    <property type="entry name" value="LeuD/IlvD-like"/>
    <property type="match status" value="1"/>
</dbReference>
<keyword evidence="8" id="KW-0028">Amino-acid biosynthesis</keyword>
<evidence type="ECO:0000256" key="7">
    <source>
        <dbReference type="ARBA" id="ARBA00022430"/>
    </source>
</evidence>
<dbReference type="PANTHER" id="PTHR43345:SF5">
    <property type="entry name" value="3-ISOPROPYLMALATE DEHYDRATASE SMALL SUBUNIT"/>
    <property type="match status" value="1"/>
</dbReference>
<keyword evidence="7" id="KW-0432">Leucine biosynthesis</keyword>
<dbReference type="InterPro" id="IPR000573">
    <property type="entry name" value="AconitaseA/IPMdHydase_ssu_swvl"/>
</dbReference>
<comment type="caution">
    <text evidence="12">The sequence shown here is derived from an EMBL/GenBank/DDBJ whole genome shotgun (WGS) entry which is preliminary data.</text>
</comment>
<comment type="similarity">
    <text evidence="4">Belongs to the LeuD family. LeuD type 1 subfamily.</text>
</comment>
<evidence type="ECO:0000256" key="2">
    <source>
        <dbReference type="ARBA" id="ARBA00002695"/>
    </source>
</evidence>
<dbReference type="Proteomes" id="UP000655523">
    <property type="component" value="Unassembled WGS sequence"/>
</dbReference>
<evidence type="ECO:0000259" key="11">
    <source>
        <dbReference type="Pfam" id="PF00694"/>
    </source>
</evidence>
<organism evidence="12 13">
    <name type="scientific">Paraburkholderia elongata</name>
    <dbReference type="NCBI Taxonomy" id="2675747"/>
    <lineage>
        <taxon>Bacteria</taxon>
        <taxon>Pseudomonadati</taxon>
        <taxon>Pseudomonadota</taxon>
        <taxon>Betaproteobacteria</taxon>
        <taxon>Burkholderiales</taxon>
        <taxon>Burkholderiaceae</taxon>
        <taxon>Paraburkholderia</taxon>
    </lineage>
</organism>
<dbReference type="InterPro" id="IPR004431">
    <property type="entry name" value="3-IsopropMal_deHydase_ssu"/>
</dbReference>
<evidence type="ECO:0000256" key="6">
    <source>
        <dbReference type="ARBA" id="ARBA00011998"/>
    </source>
</evidence>
<accession>A0A972SKY7</accession>
<gene>
    <name evidence="12" type="primary">leuD</name>
    <name evidence="12" type="ORF">GNZ13_10810</name>
</gene>
<dbReference type="GO" id="GO:0009098">
    <property type="term" value="P:L-leucine biosynthetic process"/>
    <property type="evidence" value="ECO:0007669"/>
    <property type="project" value="UniProtKB-KW"/>
</dbReference>
<proteinExistence type="inferred from homology"/>
<dbReference type="GO" id="GO:0009316">
    <property type="term" value="C:3-isopropylmalate dehydratase complex"/>
    <property type="evidence" value="ECO:0007669"/>
    <property type="project" value="InterPro"/>
</dbReference>
<dbReference type="EC" id="4.2.1.33" evidence="6"/>
<dbReference type="Gene3D" id="3.20.19.10">
    <property type="entry name" value="Aconitase, domain 4"/>
    <property type="match status" value="1"/>
</dbReference>
<reference evidence="12 13" key="1">
    <citation type="submission" date="2019-11" db="EMBL/GenBank/DDBJ databases">
        <title>Metabolism of dissolved organic matter in forest soils.</title>
        <authorList>
            <person name="Cyle K.T."/>
            <person name="Wilhelm R.C."/>
            <person name="Martinez C.E."/>
        </authorList>
    </citation>
    <scope>NUCLEOTIDE SEQUENCE [LARGE SCALE GENOMIC DNA]</scope>
    <source>
        <strain evidence="12 13">5N</strain>
    </source>
</reference>
<dbReference type="InterPro" id="IPR033940">
    <property type="entry name" value="IPMI_Swivel"/>
</dbReference>
<name>A0A972SKY7_9BURK</name>
<dbReference type="GO" id="GO:0003861">
    <property type="term" value="F:3-isopropylmalate dehydratase activity"/>
    <property type="evidence" value="ECO:0007669"/>
    <property type="project" value="UniProtKB-EC"/>
</dbReference>
<evidence type="ECO:0000256" key="5">
    <source>
        <dbReference type="ARBA" id="ARBA00011271"/>
    </source>
</evidence>
<comment type="pathway">
    <text evidence="3">Amino-acid biosynthesis; L-leucine biosynthesis; L-leucine from 3-methyl-2-oxobutanoate: step 2/4.</text>
</comment>
<dbReference type="InterPro" id="IPR050075">
    <property type="entry name" value="LeuD"/>
</dbReference>
<feature type="domain" description="Aconitase A/isopropylmalate dehydratase small subunit swivel" evidence="11">
    <location>
        <begin position="10"/>
        <end position="123"/>
    </location>
</feature>
<dbReference type="RefSeq" id="WP_172163396.1">
    <property type="nucleotide sequence ID" value="NZ_WOEZ01000050.1"/>
</dbReference>
<evidence type="ECO:0000256" key="4">
    <source>
        <dbReference type="ARBA" id="ARBA00009845"/>
    </source>
</evidence>
<dbReference type="NCBIfam" id="NF002458">
    <property type="entry name" value="PRK01641.1"/>
    <property type="match status" value="1"/>
</dbReference>
<dbReference type="InterPro" id="IPR015928">
    <property type="entry name" value="Aconitase/3IPM_dehydase_swvl"/>
</dbReference>
<dbReference type="NCBIfam" id="TIGR00171">
    <property type="entry name" value="leuD"/>
    <property type="match status" value="1"/>
</dbReference>
<dbReference type="EMBL" id="WOEZ01000050">
    <property type="protein sequence ID" value="NPT55080.1"/>
    <property type="molecule type" value="Genomic_DNA"/>
</dbReference>
<evidence type="ECO:0000256" key="9">
    <source>
        <dbReference type="ARBA" id="ARBA00023239"/>
    </source>
</evidence>
<dbReference type="PANTHER" id="PTHR43345">
    <property type="entry name" value="3-ISOPROPYLMALATE DEHYDRATASE SMALL SUBUNIT 2-RELATED-RELATED"/>
    <property type="match status" value="1"/>
</dbReference>
<comment type="subunit">
    <text evidence="5">Heterodimer of LeuC and LeuD.</text>
</comment>
<comment type="catalytic activity">
    <reaction evidence="1">
        <text>(2R,3S)-3-isopropylmalate = (2S)-2-isopropylmalate</text>
        <dbReference type="Rhea" id="RHEA:32287"/>
        <dbReference type="ChEBI" id="CHEBI:1178"/>
        <dbReference type="ChEBI" id="CHEBI:35121"/>
        <dbReference type="EC" id="4.2.1.33"/>
    </reaction>
</comment>
<keyword evidence="10" id="KW-0100">Branched-chain amino acid biosynthesis</keyword>
<keyword evidence="13" id="KW-1185">Reference proteome</keyword>